<name>A0A1X0J7T5_9MYCO</name>
<evidence type="ECO:0000256" key="5">
    <source>
        <dbReference type="PIRSR" id="PIRSR000097-2"/>
    </source>
</evidence>
<dbReference type="PROSITE" id="PS00798">
    <property type="entry name" value="ALDOKETO_REDUCTASE_1"/>
    <property type="match status" value="1"/>
</dbReference>
<dbReference type="Gene3D" id="3.20.20.100">
    <property type="entry name" value="NADP-dependent oxidoreductase domain"/>
    <property type="match status" value="1"/>
</dbReference>
<keyword evidence="2" id="KW-0521">NADP</keyword>
<evidence type="ECO:0000256" key="6">
    <source>
        <dbReference type="PIRSR" id="PIRSR000097-3"/>
    </source>
</evidence>
<comment type="similarity">
    <text evidence="1">Belongs to the aldo/keto reductase family.</text>
</comment>
<accession>A0A1X0J7T5</accession>
<feature type="region of interest" description="Disordered" evidence="7">
    <location>
        <begin position="262"/>
        <end position="296"/>
    </location>
</feature>
<evidence type="ECO:0000313" key="9">
    <source>
        <dbReference type="EMBL" id="ORB58342.1"/>
    </source>
</evidence>
<gene>
    <name evidence="9" type="ORF">BST43_09930</name>
</gene>
<keyword evidence="3" id="KW-0560">Oxidoreductase</keyword>
<evidence type="ECO:0000259" key="8">
    <source>
        <dbReference type="Pfam" id="PF00248"/>
    </source>
</evidence>
<dbReference type="PROSITE" id="PS00062">
    <property type="entry name" value="ALDOKETO_REDUCTASE_2"/>
    <property type="match status" value="1"/>
</dbReference>
<organism evidence="9 10">
    <name type="scientific">Mycobacteroides saopaulense</name>
    <dbReference type="NCBI Taxonomy" id="1578165"/>
    <lineage>
        <taxon>Bacteria</taxon>
        <taxon>Bacillati</taxon>
        <taxon>Actinomycetota</taxon>
        <taxon>Actinomycetes</taxon>
        <taxon>Mycobacteriales</taxon>
        <taxon>Mycobacteriaceae</taxon>
        <taxon>Mycobacteroides</taxon>
    </lineage>
</organism>
<dbReference type="PANTHER" id="PTHR43827">
    <property type="entry name" value="2,5-DIKETO-D-GLUCONIC ACID REDUCTASE"/>
    <property type="match status" value="1"/>
</dbReference>
<evidence type="ECO:0000256" key="7">
    <source>
        <dbReference type="SAM" id="MobiDB-lite"/>
    </source>
</evidence>
<feature type="binding site" evidence="5">
    <location>
        <position position="109"/>
    </location>
    <ligand>
        <name>substrate</name>
    </ligand>
</feature>
<dbReference type="PROSITE" id="PS00063">
    <property type="entry name" value="ALDOKETO_REDUCTASE_3"/>
    <property type="match status" value="1"/>
</dbReference>
<dbReference type="InterPro" id="IPR020471">
    <property type="entry name" value="AKR"/>
</dbReference>
<comment type="caution">
    <text evidence="9">The sequence shown here is derived from an EMBL/GenBank/DDBJ whole genome shotgun (WGS) entry which is preliminary data.</text>
</comment>
<proteinExistence type="inferred from homology"/>
<sequence length="296" mass="33071">MSPCTVPQVRFHNGVDIPQLGLGVAAIPENDAETVVRQAIDAGYRHIDTATRYGNERGVGLGISGSGVPREEVFITTKLWVEDFRDVARAFTRSLEALGTDYVDLFLIHWPAPDHGQYVTAWQQVVQLYLSGAIRAIGVSNFEPEHVHAIVDETGVLPVVNQVELHPYFQQRELRQFNAEREIVTEAWSPLAQGIGTEEGSPLTALAAKHNKTTAQLILRWHIELGHVVIPKTCSPHRLTENLQIFDFSLSPEDFDVFTQLDSPEGRLGTHPNEGFSAHHSARSRWHRDKPTRRAA</sequence>
<dbReference type="PANTHER" id="PTHR43827:SF3">
    <property type="entry name" value="NADP-DEPENDENT OXIDOREDUCTASE DOMAIN-CONTAINING PROTEIN"/>
    <property type="match status" value="1"/>
</dbReference>
<dbReference type="STRING" id="1578165.BKG68_17730"/>
<dbReference type="SUPFAM" id="SSF51430">
    <property type="entry name" value="NAD(P)-linked oxidoreductase"/>
    <property type="match status" value="1"/>
</dbReference>
<evidence type="ECO:0000256" key="3">
    <source>
        <dbReference type="ARBA" id="ARBA00023002"/>
    </source>
</evidence>
<dbReference type="FunFam" id="3.20.20.100:FF:000002">
    <property type="entry name" value="2,5-diketo-D-gluconic acid reductase A"/>
    <property type="match status" value="1"/>
</dbReference>
<feature type="active site" description="Proton donor" evidence="4">
    <location>
        <position position="53"/>
    </location>
</feature>
<dbReference type="Proteomes" id="UP000192434">
    <property type="component" value="Unassembled WGS sequence"/>
</dbReference>
<evidence type="ECO:0000313" key="10">
    <source>
        <dbReference type="Proteomes" id="UP000192434"/>
    </source>
</evidence>
<dbReference type="InterPro" id="IPR023210">
    <property type="entry name" value="NADP_OxRdtase_dom"/>
</dbReference>
<dbReference type="RefSeq" id="WP_083015074.1">
    <property type="nucleotide sequence ID" value="NZ_MVII01000011.1"/>
</dbReference>
<protein>
    <submittedName>
        <fullName evidence="9">Oxidoreductase</fullName>
    </submittedName>
</protein>
<reference evidence="9 10" key="1">
    <citation type="submission" date="2016-12" db="EMBL/GenBank/DDBJ databases">
        <title>The new phylogeny of genus Mycobacterium.</title>
        <authorList>
            <person name="Tortoli E."/>
            <person name="Trovato A."/>
            <person name="Cirillo D.M."/>
        </authorList>
    </citation>
    <scope>NUCLEOTIDE SEQUENCE [LARGE SCALE GENOMIC DNA]</scope>
    <source>
        <strain evidence="9 10">CCUG 66554</strain>
    </source>
</reference>
<evidence type="ECO:0000256" key="1">
    <source>
        <dbReference type="ARBA" id="ARBA00007905"/>
    </source>
</evidence>
<evidence type="ECO:0000256" key="2">
    <source>
        <dbReference type="ARBA" id="ARBA00022857"/>
    </source>
</evidence>
<dbReference type="OrthoDB" id="9804790at2"/>
<dbReference type="PRINTS" id="PR00069">
    <property type="entry name" value="ALDKETRDTASE"/>
</dbReference>
<dbReference type="PIRSF" id="PIRSF000097">
    <property type="entry name" value="AKR"/>
    <property type="match status" value="1"/>
</dbReference>
<dbReference type="GO" id="GO:0016616">
    <property type="term" value="F:oxidoreductase activity, acting on the CH-OH group of donors, NAD or NADP as acceptor"/>
    <property type="evidence" value="ECO:0007669"/>
    <property type="project" value="UniProtKB-ARBA"/>
</dbReference>
<dbReference type="InterPro" id="IPR018170">
    <property type="entry name" value="Aldo/ket_reductase_CS"/>
</dbReference>
<evidence type="ECO:0000256" key="4">
    <source>
        <dbReference type="PIRSR" id="PIRSR000097-1"/>
    </source>
</evidence>
<dbReference type="AlphaFoldDB" id="A0A1X0J7T5"/>
<feature type="domain" description="NADP-dependent oxidoreductase" evidence="8">
    <location>
        <begin position="21"/>
        <end position="261"/>
    </location>
</feature>
<dbReference type="InterPro" id="IPR036812">
    <property type="entry name" value="NAD(P)_OxRdtase_dom_sf"/>
</dbReference>
<dbReference type="EMBL" id="MVII01000011">
    <property type="protein sequence ID" value="ORB58342.1"/>
    <property type="molecule type" value="Genomic_DNA"/>
</dbReference>
<dbReference type="Pfam" id="PF00248">
    <property type="entry name" value="Aldo_ket_red"/>
    <property type="match status" value="1"/>
</dbReference>
<feature type="site" description="Lowers pKa of active site Tyr" evidence="6">
    <location>
        <position position="78"/>
    </location>
</feature>
<feature type="compositionally biased region" description="Basic residues" evidence="7">
    <location>
        <begin position="280"/>
        <end position="296"/>
    </location>
</feature>